<feature type="transmembrane region" description="Helical" evidence="12">
    <location>
        <begin position="85"/>
        <end position="107"/>
    </location>
</feature>
<comment type="subcellular location">
    <subcellularLocation>
        <location evidence="2">Membrane</location>
        <topology evidence="2">Multi-pass membrane protein</topology>
    </subcellularLocation>
</comment>
<evidence type="ECO:0000256" key="8">
    <source>
        <dbReference type="ARBA" id="ARBA00022840"/>
    </source>
</evidence>
<evidence type="ECO:0000256" key="6">
    <source>
        <dbReference type="ARBA" id="ARBA00022741"/>
    </source>
</evidence>
<keyword evidence="6" id="KW-0547">Nucleotide-binding</keyword>
<dbReference type="PROSITE" id="PS50109">
    <property type="entry name" value="HIS_KIN"/>
    <property type="match status" value="1"/>
</dbReference>
<dbReference type="Pfam" id="PF02518">
    <property type="entry name" value="HATPase_c"/>
    <property type="match status" value="1"/>
</dbReference>
<evidence type="ECO:0000259" key="14">
    <source>
        <dbReference type="PROSITE" id="PS50112"/>
    </source>
</evidence>
<protein>
    <recommendedName>
        <fullName evidence="3">histidine kinase</fullName>
        <ecNumber evidence="3">2.7.13.3</ecNumber>
    </recommendedName>
</protein>
<dbReference type="InterPro" id="IPR003594">
    <property type="entry name" value="HATPase_dom"/>
</dbReference>
<keyword evidence="5 12" id="KW-0812">Transmembrane</keyword>
<comment type="catalytic activity">
    <reaction evidence="1">
        <text>ATP + protein L-histidine = ADP + protein N-phospho-L-histidine.</text>
        <dbReference type="EC" id="2.7.13.3"/>
    </reaction>
</comment>
<keyword evidence="7" id="KW-0418">Kinase</keyword>
<dbReference type="GO" id="GO:0016020">
    <property type="term" value="C:membrane"/>
    <property type="evidence" value="ECO:0007669"/>
    <property type="project" value="UniProtKB-SubCell"/>
</dbReference>
<dbReference type="InterPro" id="IPR013656">
    <property type="entry name" value="PAS_4"/>
</dbReference>
<feature type="transmembrane region" description="Helical" evidence="12">
    <location>
        <begin position="24"/>
        <end position="46"/>
    </location>
</feature>
<dbReference type="InterPro" id="IPR005467">
    <property type="entry name" value="His_kinase_dom"/>
</dbReference>
<evidence type="ECO:0000313" key="17">
    <source>
        <dbReference type="Proteomes" id="UP000608662"/>
    </source>
</evidence>
<dbReference type="NCBIfam" id="TIGR00229">
    <property type="entry name" value="sensory_box"/>
    <property type="match status" value="1"/>
</dbReference>
<dbReference type="OrthoDB" id="237703at2157"/>
<dbReference type="AlphaFoldDB" id="A0A847U2I8"/>
<evidence type="ECO:0000256" key="7">
    <source>
        <dbReference type="ARBA" id="ARBA00022777"/>
    </source>
</evidence>
<feature type="transmembrane region" description="Helical" evidence="12">
    <location>
        <begin position="58"/>
        <end position="79"/>
    </location>
</feature>
<dbReference type="SMART" id="SM00387">
    <property type="entry name" value="HATPase_c"/>
    <property type="match status" value="1"/>
</dbReference>
<accession>A0A847U2I8</accession>
<dbReference type="Proteomes" id="UP000608662">
    <property type="component" value="Unassembled WGS sequence"/>
</dbReference>
<evidence type="ECO:0000256" key="9">
    <source>
        <dbReference type="ARBA" id="ARBA00022989"/>
    </source>
</evidence>
<comment type="caution">
    <text evidence="16">The sequence shown here is derived from an EMBL/GenBank/DDBJ whole genome shotgun (WGS) entry which is preliminary data.</text>
</comment>
<evidence type="ECO:0000259" key="13">
    <source>
        <dbReference type="PROSITE" id="PS50109"/>
    </source>
</evidence>
<feature type="domain" description="PAS" evidence="14">
    <location>
        <begin position="265"/>
        <end position="332"/>
    </location>
</feature>
<dbReference type="PANTHER" id="PTHR42878:SF7">
    <property type="entry name" value="SENSOR HISTIDINE KINASE GLRK"/>
    <property type="match status" value="1"/>
</dbReference>
<sequence length="594" mass="63708">MIRLGTGLLSTADGQSRLLVGSEPVSLLLVLTAAVVGMGVAFLVWLHRDRPGAPPLAVFVTTASLWSMAEGLELAAAGFGEMRALAQAELILSTVIPLAWLVTVLEYTGRGEWLTRRRLAGLLVEPLLVTVLVVTARRHALVWQSTGTTVFGNTSVFAPTYGIAFWAHLAYSLALVVVGGVLLGRLLVRSNRLHRWQSTALLGAIAVPMIVHALFVLDALDVVTSGFDPSSLGYVAAGIVLAVGILQRELFDIGPVTREIGREVVLAEMNDRVLILDGEGRIVDANRAAETLFEGSRDDVLGNTLATVLPDLATALPDTPTEGRLELPLESEGEVRYYDVRIAGLSRAYGVLSGQVVSLRDVTERRQREQQLDVLNRLLRHNLRNDLNVVRGNAELLGAAVSGEEHDRIDRITSTTDDLVATSDKIGQIADAVERDERSPIELCSELDAVVRDVEPRFPDGTVTVDCPEPLTVTAGSSLWTALEELLDNALRHGGDAPTVTVRVAENVADRQVRLDVIDDGPGIDEAEIAAVTSGEETALHHASGVGLWLVTWVVRGYGGTIDFAVEDGTTVTVRLPRADGSLSLDDATPSVTE</sequence>
<dbReference type="Gene3D" id="3.30.565.10">
    <property type="entry name" value="Histidine kinase-like ATPase, C-terminal domain"/>
    <property type="match status" value="1"/>
</dbReference>
<dbReference type="PROSITE" id="PS50113">
    <property type="entry name" value="PAC"/>
    <property type="match status" value="1"/>
</dbReference>
<dbReference type="GO" id="GO:0005524">
    <property type="term" value="F:ATP binding"/>
    <property type="evidence" value="ECO:0007669"/>
    <property type="project" value="UniProtKB-KW"/>
</dbReference>
<dbReference type="CDD" id="cd00130">
    <property type="entry name" value="PAS"/>
    <property type="match status" value="1"/>
</dbReference>
<evidence type="ECO:0000256" key="1">
    <source>
        <dbReference type="ARBA" id="ARBA00000085"/>
    </source>
</evidence>
<dbReference type="GO" id="GO:0007234">
    <property type="term" value="P:osmosensory signaling via phosphorelay pathway"/>
    <property type="evidence" value="ECO:0007669"/>
    <property type="project" value="TreeGrafter"/>
</dbReference>
<organism evidence="16 17">
    <name type="scientific">Halomicrobium mukohataei</name>
    <dbReference type="NCBI Taxonomy" id="57705"/>
    <lineage>
        <taxon>Archaea</taxon>
        <taxon>Methanobacteriati</taxon>
        <taxon>Methanobacteriota</taxon>
        <taxon>Stenosarchaea group</taxon>
        <taxon>Halobacteria</taxon>
        <taxon>Halobacteriales</taxon>
        <taxon>Haloarculaceae</taxon>
        <taxon>Halomicrobium</taxon>
    </lineage>
</organism>
<dbReference type="InterPro" id="IPR036890">
    <property type="entry name" value="HATPase_C_sf"/>
</dbReference>
<dbReference type="Gene3D" id="3.30.450.20">
    <property type="entry name" value="PAS domain"/>
    <property type="match status" value="1"/>
</dbReference>
<keyword evidence="10" id="KW-0902">Two-component regulatory system</keyword>
<dbReference type="InterPro" id="IPR000700">
    <property type="entry name" value="PAS-assoc_C"/>
</dbReference>
<dbReference type="InterPro" id="IPR050351">
    <property type="entry name" value="BphY/WalK/GraS-like"/>
</dbReference>
<dbReference type="RefSeq" id="WP_170093647.1">
    <property type="nucleotide sequence ID" value="NZ_WOYG01000001.1"/>
</dbReference>
<dbReference type="PANTHER" id="PTHR42878">
    <property type="entry name" value="TWO-COMPONENT HISTIDINE KINASE"/>
    <property type="match status" value="1"/>
</dbReference>
<keyword evidence="9 12" id="KW-1133">Transmembrane helix</keyword>
<gene>
    <name evidence="16" type="ORF">GOC74_07955</name>
</gene>
<dbReference type="EC" id="2.7.13.3" evidence="3"/>
<dbReference type="InterPro" id="IPR035965">
    <property type="entry name" value="PAS-like_dom_sf"/>
</dbReference>
<feature type="domain" description="Histidine kinase" evidence="13">
    <location>
        <begin position="378"/>
        <end position="580"/>
    </location>
</feature>
<dbReference type="Pfam" id="PF08448">
    <property type="entry name" value="PAS_4"/>
    <property type="match status" value="1"/>
</dbReference>
<evidence type="ECO:0000256" key="10">
    <source>
        <dbReference type="ARBA" id="ARBA00023012"/>
    </source>
</evidence>
<keyword evidence="11 12" id="KW-0472">Membrane</keyword>
<feature type="transmembrane region" description="Helical" evidence="12">
    <location>
        <begin position="200"/>
        <end position="220"/>
    </location>
</feature>
<evidence type="ECO:0000256" key="3">
    <source>
        <dbReference type="ARBA" id="ARBA00012438"/>
    </source>
</evidence>
<reference evidence="16" key="1">
    <citation type="submission" date="2019-12" db="EMBL/GenBank/DDBJ databases">
        <title>Whole-genome sequence of Halomicrobium mukohataei pws1.</title>
        <authorList>
            <person name="Verma D.K."/>
            <person name="Gopal K."/>
            <person name="Prasad E.S."/>
        </authorList>
    </citation>
    <scope>NUCLEOTIDE SEQUENCE</scope>
    <source>
        <strain evidence="16">Pws1</strain>
    </source>
</reference>
<dbReference type="InterPro" id="IPR031621">
    <property type="entry name" value="HisKA_7TM"/>
</dbReference>
<evidence type="ECO:0000259" key="15">
    <source>
        <dbReference type="PROSITE" id="PS50113"/>
    </source>
</evidence>
<dbReference type="GO" id="GO:0030295">
    <property type="term" value="F:protein kinase activator activity"/>
    <property type="evidence" value="ECO:0007669"/>
    <property type="project" value="TreeGrafter"/>
</dbReference>
<dbReference type="SMART" id="SM00091">
    <property type="entry name" value="PAS"/>
    <property type="match status" value="1"/>
</dbReference>
<dbReference type="PROSITE" id="PS50112">
    <property type="entry name" value="PAS"/>
    <property type="match status" value="1"/>
</dbReference>
<evidence type="ECO:0000313" key="16">
    <source>
        <dbReference type="EMBL" id="NLV09863.1"/>
    </source>
</evidence>
<dbReference type="InterPro" id="IPR000014">
    <property type="entry name" value="PAS"/>
</dbReference>
<keyword evidence="4" id="KW-0808">Transferase</keyword>
<evidence type="ECO:0000256" key="2">
    <source>
        <dbReference type="ARBA" id="ARBA00004141"/>
    </source>
</evidence>
<evidence type="ECO:0000256" key="11">
    <source>
        <dbReference type="ARBA" id="ARBA00023136"/>
    </source>
</evidence>
<keyword evidence="8" id="KW-0067">ATP-binding</keyword>
<dbReference type="SUPFAM" id="SSF55785">
    <property type="entry name" value="PYP-like sensor domain (PAS domain)"/>
    <property type="match status" value="1"/>
</dbReference>
<feature type="transmembrane region" description="Helical" evidence="12">
    <location>
        <begin position="163"/>
        <end position="188"/>
    </location>
</feature>
<feature type="domain" description="PAC" evidence="15">
    <location>
        <begin position="319"/>
        <end position="374"/>
    </location>
</feature>
<proteinExistence type="predicted"/>
<dbReference type="EMBL" id="WOYG01000001">
    <property type="protein sequence ID" value="NLV09863.1"/>
    <property type="molecule type" value="Genomic_DNA"/>
</dbReference>
<evidence type="ECO:0000256" key="4">
    <source>
        <dbReference type="ARBA" id="ARBA00022679"/>
    </source>
</evidence>
<dbReference type="Pfam" id="PF16927">
    <property type="entry name" value="HisKA_7TM"/>
    <property type="match status" value="1"/>
</dbReference>
<dbReference type="GO" id="GO:0000156">
    <property type="term" value="F:phosphorelay response regulator activity"/>
    <property type="evidence" value="ECO:0007669"/>
    <property type="project" value="TreeGrafter"/>
</dbReference>
<evidence type="ECO:0000256" key="12">
    <source>
        <dbReference type="SAM" id="Phobius"/>
    </source>
</evidence>
<dbReference type="GO" id="GO:0004673">
    <property type="term" value="F:protein histidine kinase activity"/>
    <property type="evidence" value="ECO:0007669"/>
    <property type="project" value="UniProtKB-EC"/>
</dbReference>
<dbReference type="SUPFAM" id="SSF55874">
    <property type="entry name" value="ATPase domain of HSP90 chaperone/DNA topoisomerase II/histidine kinase"/>
    <property type="match status" value="1"/>
</dbReference>
<name>A0A847U2I8_9EURY</name>
<evidence type="ECO:0000256" key="5">
    <source>
        <dbReference type="ARBA" id="ARBA00022692"/>
    </source>
</evidence>
<feature type="transmembrane region" description="Helical" evidence="12">
    <location>
        <begin position="119"/>
        <end position="136"/>
    </location>
</feature>